<evidence type="ECO:0000256" key="1">
    <source>
        <dbReference type="SAM" id="MobiDB-lite"/>
    </source>
</evidence>
<sequence length="176" mass="19388">MTEKPVMLQVLSAPGSQEGVWEGGKDATRELDDQPPGPCSPACPLGQLLSQKEFCPERQTVWFQRCTARLHPTPIVLESEPRIQVVLVTEREAVTVAVGAVATLKTKVPRDRGGHVQPTRPLWGPPAQAPDSKRLTRARSELRPHSEAENLLKLETENCYKAVVYQLGSAQTFSDL</sequence>
<comment type="caution">
    <text evidence="2">The sequence shown here is derived from an EMBL/GenBank/DDBJ whole genome shotgun (WGS) entry which is preliminary data.</text>
</comment>
<reference evidence="2" key="1">
    <citation type="submission" date="2019-10" db="EMBL/GenBank/DDBJ databases">
        <title>The sequence and de novo assembly of the wild yak genome.</title>
        <authorList>
            <person name="Liu Y."/>
        </authorList>
    </citation>
    <scope>NUCLEOTIDE SEQUENCE [LARGE SCALE GENOMIC DNA]</scope>
    <source>
        <strain evidence="2">WY2019</strain>
    </source>
</reference>
<organism evidence="2 3">
    <name type="scientific">Bos mutus</name>
    <name type="common">wild yak</name>
    <dbReference type="NCBI Taxonomy" id="72004"/>
    <lineage>
        <taxon>Eukaryota</taxon>
        <taxon>Metazoa</taxon>
        <taxon>Chordata</taxon>
        <taxon>Craniata</taxon>
        <taxon>Vertebrata</taxon>
        <taxon>Euteleostomi</taxon>
        <taxon>Mammalia</taxon>
        <taxon>Eutheria</taxon>
        <taxon>Laurasiatheria</taxon>
        <taxon>Artiodactyla</taxon>
        <taxon>Ruminantia</taxon>
        <taxon>Pecora</taxon>
        <taxon>Bovidae</taxon>
        <taxon>Bovinae</taxon>
        <taxon>Bos</taxon>
    </lineage>
</organism>
<dbReference type="Proteomes" id="UP000322234">
    <property type="component" value="Unassembled WGS sequence"/>
</dbReference>
<dbReference type="EMBL" id="VBQZ03000220">
    <property type="protein sequence ID" value="MXQ98129.1"/>
    <property type="molecule type" value="Genomic_DNA"/>
</dbReference>
<accession>A0A6B0S648</accession>
<feature type="region of interest" description="Disordered" evidence="1">
    <location>
        <begin position="13"/>
        <end position="38"/>
    </location>
</feature>
<protein>
    <submittedName>
        <fullName evidence="2">Uncharacterized protein</fullName>
    </submittedName>
</protein>
<evidence type="ECO:0000313" key="3">
    <source>
        <dbReference type="Proteomes" id="UP000322234"/>
    </source>
</evidence>
<evidence type="ECO:0000313" key="2">
    <source>
        <dbReference type="EMBL" id="MXQ98129.1"/>
    </source>
</evidence>
<keyword evidence="3" id="KW-1185">Reference proteome</keyword>
<proteinExistence type="predicted"/>
<name>A0A6B0S648_9CETA</name>
<gene>
    <name evidence="2" type="ORF">E5288_WYG003918</name>
</gene>
<feature type="region of interest" description="Disordered" evidence="1">
    <location>
        <begin position="109"/>
        <end position="133"/>
    </location>
</feature>
<dbReference type="AlphaFoldDB" id="A0A6B0S648"/>
<feature type="compositionally biased region" description="Basic and acidic residues" evidence="1">
    <location>
        <begin position="23"/>
        <end position="32"/>
    </location>
</feature>